<dbReference type="Gene3D" id="3.40.600.10">
    <property type="entry name" value="DNA mismatch repair MutH/Restriction endonuclease, type II"/>
    <property type="match status" value="1"/>
</dbReference>
<keyword evidence="2 5" id="KW-0255">Endonuclease</keyword>
<comment type="caution">
    <text evidence="5">The sequence shown here is derived from an EMBL/GenBank/DDBJ whole genome shotgun (WGS) entry which is preliminary data.</text>
</comment>
<dbReference type="Proteomes" id="UP001602370">
    <property type="component" value="Unassembled WGS sequence"/>
</dbReference>
<keyword evidence="1" id="KW-0540">Nuclease</keyword>
<evidence type="ECO:0000259" key="4">
    <source>
        <dbReference type="PROSITE" id="PS50003"/>
    </source>
</evidence>
<sequence length="313" mass="35138">MKDYDVTADSALQEVRSWIIALQNRESRFRQALRTAMDEVLDGKRTGRYSISDLRKTEKTYIGTKVEIVLQDTFNIPPGPQKGMDYLIGGHQVDCKFTSQATWEIPTEALDQVCLLTQVDEKKEKFGVGLLRARSEFLTGAPNKDGKRKVSALGKKEIAWIADGAAFPKNMLLSMPEAQVSYIFTAGLSGQERLNRFLRLAQNRLIDSETIDTVTQQRDGNARLRKGEGRSRTELRGEGILIAGHWKKHQAVMEQLAVPLPRMPRVGEFVSFRVVEAAEHHGDRPKATLDNKEWVLADDTDLPQVGPLLPALK</sequence>
<evidence type="ECO:0000256" key="1">
    <source>
        <dbReference type="ARBA" id="ARBA00022722"/>
    </source>
</evidence>
<proteinExistence type="predicted"/>
<dbReference type="InterPro" id="IPR037057">
    <property type="entry name" value="DNA_rep_MutH/T2_RE_sf"/>
</dbReference>
<evidence type="ECO:0000313" key="6">
    <source>
        <dbReference type="Proteomes" id="UP001602370"/>
    </source>
</evidence>
<protein>
    <submittedName>
        <fullName evidence="5">NaeI family type II restriction endonuclease</fullName>
    </submittedName>
</protein>
<evidence type="ECO:0000256" key="3">
    <source>
        <dbReference type="ARBA" id="ARBA00022801"/>
    </source>
</evidence>
<dbReference type="InterPro" id="IPR011335">
    <property type="entry name" value="Restrct_endonuc-II-like"/>
</dbReference>
<dbReference type="InterPro" id="IPR015210">
    <property type="entry name" value="NaeI"/>
</dbReference>
<dbReference type="Pfam" id="PF09126">
    <property type="entry name" value="NaeI"/>
    <property type="match status" value="1"/>
</dbReference>
<reference evidence="5 6" key="1">
    <citation type="submission" date="2024-10" db="EMBL/GenBank/DDBJ databases">
        <title>The Natural Products Discovery Center: Release of the First 8490 Sequenced Strains for Exploring Actinobacteria Biosynthetic Diversity.</title>
        <authorList>
            <person name="Kalkreuter E."/>
            <person name="Kautsar S.A."/>
            <person name="Yang D."/>
            <person name="Bader C.D."/>
            <person name="Teijaro C.N."/>
            <person name="Fluegel L."/>
            <person name="Davis C.M."/>
            <person name="Simpson J.R."/>
            <person name="Lauterbach L."/>
            <person name="Steele A.D."/>
            <person name="Gui C."/>
            <person name="Meng S."/>
            <person name="Li G."/>
            <person name="Viehrig K."/>
            <person name="Ye F."/>
            <person name="Su P."/>
            <person name="Kiefer A.F."/>
            <person name="Nichols A."/>
            <person name="Cepeda A.J."/>
            <person name="Yan W."/>
            <person name="Fan B."/>
            <person name="Jiang Y."/>
            <person name="Adhikari A."/>
            <person name="Zheng C.-J."/>
            <person name="Schuster L."/>
            <person name="Cowan T.M."/>
            <person name="Smanski M.J."/>
            <person name="Chevrette M.G."/>
            <person name="De Carvalho L.P.S."/>
            <person name="Shen B."/>
        </authorList>
    </citation>
    <scope>NUCLEOTIDE SEQUENCE [LARGE SCALE GENOMIC DNA]</scope>
    <source>
        <strain evidence="5 6">NPDC012605</strain>
    </source>
</reference>
<evidence type="ECO:0000256" key="2">
    <source>
        <dbReference type="ARBA" id="ARBA00022759"/>
    </source>
</evidence>
<organism evidence="5 6">
    <name type="scientific">Streptomyces flavochromogenes</name>
    <dbReference type="NCBI Taxonomy" id="68199"/>
    <lineage>
        <taxon>Bacteria</taxon>
        <taxon>Bacillati</taxon>
        <taxon>Actinomycetota</taxon>
        <taxon>Actinomycetes</taxon>
        <taxon>Kitasatosporales</taxon>
        <taxon>Streptomycetaceae</taxon>
        <taxon>Streptomyces</taxon>
    </lineage>
</organism>
<dbReference type="InterPro" id="IPR001849">
    <property type="entry name" value="PH_domain"/>
</dbReference>
<keyword evidence="3" id="KW-0378">Hydrolase</keyword>
<dbReference type="CDD" id="cd22338">
    <property type="entry name" value="NaeI-like"/>
    <property type="match status" value="1"/>
</dbReference>
<dbReference type="RefSeq" id="WP_388305185.1">
    <property type="nucleotide sequence ID" value="NZ_JBIBDZ010000001.1"/>
</dbReference>
<gene>
    <name evidence="5" type="ORF">ACFY8C_05345</name>
</gene>
<dbReference type="EMBL" id="JBIBDZ010000001">
    <property type="protein sequence ID" value="MFF5917752.1"/>
    <property type="molecule type" value="Genomic_DNA"/>
</dbReference>
<keyword evidence="6" id="KW-1185">Reference proteome</keyword>
<dbReference type="SUPFAM" id="SSF52980">
    <property type="entry name" value="Restriction endonuclease-like"/>
    <property type="match status" value="1"/>
</dbReference>
<dbReference type="PROSITE" id="PS50003">
    <property type="entry name" value="PH_DOMAIN"/>
    <property type="match status" value="1"/>
</dbReference>
<feature type="domain" description="PH" evidence="4">
    <location>
        <begin position="1"/>
        <end position="27"/>
    </location>
</feature>
<dbReference type="Gene3D" id="1.10.10.10">
    <property type="entry name" value="Winged helix-like DNA-binding domain superfamily/Winged helix DNA-binding domain"/>
    <property type="match status" value="1"/>
</dbReference>
<dbReference type="GO" id="GO:0004519">
    <property type="term" value="F:endonuclease activity"/>
    <property type="evidence" value="ECO:0007669"/>
    <property type="project" value="UniProtKB-KW"/>
</dbReference>
<accession>A0ABW6XJU1</accession>
<evidence type="ECO:0000313" key="5">
    <source>
        <dbReference type="EMBL" id="MFF5917752.1"/>
    </source>
</evidence>
<name>A0ABW6XJU1_9ACTN</name>
<dbReference type="InterPro" id="IPR036388">
    <property type="entry name" value="WH-like_DNA-bd_sf"/>
</dbReference>